<feature type="domain" description="ABC transporter" evidence="6">
    <location>
        <begin position="4"/>
        <end position="242"/>
    </location>
</feature>
<dbReference type="RefSeq" id="WP_067618269.1">
    <property type="nucleotide sequence ID" value="NZ_MAGO01000007.1"/>
</dbReference>
<accession>A0A1B9F4W2</accession>
<sequence length="259" mass="28876">MKVLRIRELSAGYGSRDVLDEINIDIHAGEFVGILGPNGSGKTTLLRTITGLIPVKRGSIELFGQDLESLNEIETAKRVAVVPQRVNIEFPIDGFHVVLMGRYPHRQSGFLRGYSKEDCRVADEAMKRTRTTHLKKALANRLSGGEAKLLSISRAIAQSPGLLLLDEATANLDPMRKVHMFRLFESMNRVDGLTIICVMHDLNLAALFCSRFIFLKQGRVVLDGGPEEVFTPENLQSIYDVDVSIIRHPVKKRPQVLFG</sequence>
<dbReference type="Proteomes" id="UP000093080">
    <property type="component" value="Unassembled WGS sequence"/>
</dbReference>
<evidence type="ECO:0000256" key="1">
    <source>
        <dbReference type="ARBA" id="ARBA00022448"/>
    </source>
</evidence>
<reference evidence="7 8" key="1">
    <citation type="submission" date="2016-06" db="EMBL/GenBank/DDBJ databases">
        <title>Respiratory ammonification of nitrate coupled to the oxidation of elemental sulfur in deep-sea autotrophic thermophilic bacteria.</title>
        <authorList>
            <person name="Slobodkina G.B."/>
            <person name="Mardanov A.V."/>
            <person name="Ravin N.V."/>
            <person name="Frolova A.A."/>
            <person name="Viryasiv M.B."/>
            <person name="Chernyh N.A."/>
            <person name="Bonch-Osmolovskaya E.A."/>
            <person name="Slobodkin A.I."/>
        </authorList>
    </citation>
    <scope>NUCLEOTIDE SEQUENCE [LARGE SCALE GENOMIC DNA]</scope>
    <source>
        <strain evidence="7 8">S69</strain>
    </source>
</reference>
<dbReference type="InterPro" id="IPR003439">
    <property type="entry name" value="ABC_transporter-like_ATP-bd"/>
</dbReference>
<protein>
    <submittedName>
        <fullName evidence="7">Vitamin B12 ABC transporter, ATPase component BtuD</fullName>
    </submittedName>
</protein>
<keyword evidence="1" id="KW-0813">Transport</keyword>
<gene>
    <name evidence="7" type="ORF">DBT_1456</name>
</gene>
<dbReference type="STRING" id="1156395.DBT_1456"/>
<dbReference type="Pfam" id="PF00005">
    <property type="entry name" value="ABC_tran"/>
    <property type="match status" value="1"/>
</dbReference>
<dbReference type="PANTHER" id="PTHR42794">
    <property type="entry name" value="HEMIN IMPORT ATP-BINDING PROTEIN HMUV"/>
    <property type="match status" value="1"/>
</dbReference>
<dbReference type="PROSITE" id="PS00211">
    <property type="entry name" value="ABC_TRANSPORTER_1"/>
    <property type="match status" value="1"/>
</dbReference>
<dbReference type="PROSITE" id="PS50893">
    <property type="entry name" value="ABC_TRANSPORTER_2"/>
    <property type="match status" value="1"/>
</dbReference>
<dbReference type="CDD" id="cd03214">
    <property type="entry name" value="ABC_Iron-Siderophores_B12_Hemin"/>
    <property type="match status" value="1"/>
</dbReference>
<dbReference type="EMBL" id="MAGO01000007">
    <property type="protein sequence ID" value="OCC14970.1"/>
    <property type="molecule type" value="Genomic_DNA"/>
</dbReference>
<evidence type="ECO:0000256" key="4">
    <source>
        <dbReference type="ARBA" id="ARBA00022967"/>
    </source>
</evidence>
<dbReference type="GO" id="GO:0016887">
    <property type="term" value="F:ATP hydrolysis activity"/>
    <property type="evidence" value="ECO:0007669"/>
    <property type="project" value="InterPro"/>
</dbReference>
<dbReference type="FunFam" id="3.40.50.300:FF:000134">
    <property type="entry name" value="Iron-enterobactin ABC transporter ATP-binding protein"/>
    <property type="match status" value="1"/>
</dbReference>
<evidence type="ECO:0000259" key="6">
    <source>
        <dbReference type="PROSITE" id="PS50893"/>
    </source>
</evidence>
<evidence type="ECO:0000313" key="8">
    <source>
        <dbReference type="Proteomes" id="UP000093080"/>
    </source>
</evidence>
<keyword evidence="3" id="KW-0067">ATP-binding</keyword>
<evidence type="ECO:0000256" key="5">
    <source>
        <dbReference type="ARBA" id="ARBA00037066"/>
    </source>
</evidence>
<dbReference type="InterPro" id="IPR003593">
    <property type="entry name" value="AAA+_ATPase"/>
</dbReference>
<proteinExistence type="predicted"/>
<dbReference type="SMART" id="SM00382">
    <property type="entry name" value="AAA"/>
    <property type="match status" value="1"/>
</dbReference>
<dbReference type="Gene3D" id="3.40.50.300">
    <property type="entry name" value="P-loop containing nucleotide triphosphate hydrolases"/>
    <property type="match status" value="1"/>
</dbReference>
<dbReference type="PANTHER" id="PTHR42794:SF1">
    <property type="entry name" value="HEMIN IMPORT ATP-BINDING PROTEIN HMUV"/>
    <property type="match status" value="1"/>
</dbReference>
<evidence type="ECO:0000256" key="3">
    <source>
        <dbReference type="ARBA" id="ARBA00022840"/>
    </source>
</evidence>
<keyword evidence="8" id="KW-1185">Reference proteome</keyword>
<dbReference type="OrthoDB" id="9809450at2"/>
<dbReference type="AlphaFoldDB" id="A0A1B9F4W2"/>
<evidence type="ECO:0000256" key="2">
    <source>
        <dbReference type="ARBA" id="ARBA00022741"/>
    </source>
</evidence>
<dbReference type="InterPro" id="IPR017871">
    <property type="entry name" value="ABC_transporter-like_CS"/>
</dbReference>
<dbReference type="InterPro" id="IPR027417">
    <property type="entry name" value="P-loop_NTPase"/>
</dbReference>
<dbReference type="GO" id="GO:0005524">
    <property type="term" value="F:ATP binding"/>
    <property type="evidence" value="ECO:0007669"/>
    <property type="project" value="UniProtKB-KW"/>
</dbReference>
<comment type="caution">
    <text evidence="7">The sequence shown here is derived from an EMBL/GenBank/DDBJ whole genome shotgun (WGS) entry which is preliminary data.</text>
</comment>
<comment type="function">
    <text evidence="5">Part of the ABC transporter complex HmuTUV involved in hemin import. Responsible for energy coupling to the transport system.</text>
</comment>
<organism evidence="7 8">
    <name type="scientific">Dissulfuribacter thermophilus</name>
    <dbReference type="NCBI Taxonomy" id="1156395"/>
    <lineage>
        <taxon>Bacteria</taxon>
        <taxon>Pseudomonadati</taxon>
        <taxon>Thermodesulfobacteriota</taxon>
        <taxon>Dissulfuribacteria</taxon>
        <taxon>Dissulfuribacterales</taxon>
        <taxon>Dissulfuribacteraceae</taxon>
        <taxon>Dissulfuribacter</taxon>
    </lineage>
</organism>
<keyword evidence="4" id="KW-1278">Translocase</keyword>
<name>A0A1B9F4W2_9BACT</name>
<dbReference type="SUPFAM" id="SSF52540">
    <property type="entry name" value="P-loop containing nucleoside triphosphate hydrolases"/>
    <property type="match status" value="1"/>
</dbReference>
<evidence type="ECO:0000313" key="7">
    <source>
        <dbReference type="EMBL" id="OCC14970.1"/>
    </source>
</evidence>
<keyword evidence="2" id="KW-0547">Nucleotide-binding</keyword>